<evidence type="ECO:0000313" key="4">
    <source>
        <dbReference type="EMBL" id="SEL13068.1"/>
    </source>
</evidence>
<dbReference type="GO" id="GO:0032506">
    <property type="term" value="P:cytokinetic process"/>
    <property type="evidence" value="ECO:0007669"/>
    <property type="project" value="TreeGrafter"/>
</dbReference>
<evidence type="ECO:0000256" key="2">
    <source>
        <dbReference type="SAM" id="Phobius"/>
    </source>
</evidence>
<dbReference type="PANTHER" id="PTHR38687">
    <property type="entry name" value="CELL DIVISION PROTEIN DEDD-RELATED"/>
    <property type="match status" value="1"/>
</dbReference>
<accession>A0A1H7MQF8</accession>
<dbReference type="RefSeq" id="WP_090828611.1">
    <property type="nucleotide sequence ID" value="NZ_FOBH01000005.1"/>
</dbReference>
<dbReference type="InterPro" id="IPR007730">
    <property type="entry name" value="SPOR-like_dom"/>
</dbReference>
<dbReference type="InterPro" id="IPR036680">
    <property type="entry name" value="SPOR-like_sf"/>
</dbReference>
<evidence type="ECO:0000256" key="1">
    <source>
        <dbReference type="SAM" id="MobiDB-lite"/>
    </source>
</evidence>
<dbReference type="PANTHER" id="PTHR38687:SF1">
    <property type="entry name" value="CELL DIVISION PROTEIN DEDD"/>
    <property type="match status" value="1"/>
</dbReference>
<protein>
    <submittedName>
        <fullName evidence="4">DedD protein</fullName>
    </submittedName>
</protein>
<dbReference type="Pfam" id="PF05036">
    <property type="entry name" value="SPOR"/>
    <property type="match status" value="1"/>
</dbReference>
<dbReference type="Proteomes" id="UP000198620">
    <property type="component" value="Unassembled WGS sequence"/>
</dbReference>
<dbReference type="EMBL" id="FOBH01000005">
    <property type="protein sequence ID" value="SEL13068.1"/>
    <property type="molecule type" value="Genomic_DNA"/>
</dbReference>
<feature type="transmembrane region" description="Helical" evidence="2">
    <location>
        <begin position="20"/>
        <end position="38"/>
    </location>
</feature>
<dbReference type="PROSITE" id="PS51724">
    <property type="entry name" value="SPOR"/>
    <property type="match status" value="1"/>
</dbReference>
<dbReference type="SUPFAM" id="SSF110997">
    <property type="entry name" value="Sporulation related repeat"/>
    <property type="match status" value="1"/>
</dbReference>
<sequence>MAKTVSEEEIQLRKRARRRLVGAVTLVVAAIVILPMLLDSKPEERSQEIDIRIPAEDSAEEFDSGAVGSSQATDAATVEKPPTGVRQDEQVTPESSVKPTPSMEPAGKPAGKKTDTKLASERGKSTAATAETTDAFVVQLGAFSNPAKARQQLQNLMSRDSSEYIDSKGGPGAKAYTEAMKVDKGAEKGEVTRVRVGPFRTREQAEETREKLKKLGFEGVVTDK</sequence>
<feature type="region of interest" description="Disordered" evidence="1">
    <location>
        <begin position="43"/>
        <end position="132"/>
    </location>
</feature>
<keyword evidence="5" id="KW-1185">Reference proteome</keyword>
<evidence type="ECO:0000313" key="5">
    <source>
        <dbReference type="Proteomes" id="UP000198620"/>
    </source>
</evidence>
<keyword evidence="2" id="KW-0472">Membrane</keyword>
<feature type="compositionally biased region" description="Basic and acidic residues" evidence="1">
    <location>
        <begin position="43"/>
        <end position="55"/>
    </location>
</feature>
<gene>
    <name evidence="4" type="ORF">SAMN05216387_105161</name>
</gene>
<keyword evidence="2" id="KW-1133">Transmembrane helix</keyword>
<dbReference type="AlphaFoldDB" id="A0A1H7MQF8"/>
<reference evidence="4 5" key="1">
    <citation type="submission" date="2016-10" db="EMBL/GenBank/DDBJ databases">
        <authorList>
            <person name="de Groot N.N."/>
        </authorList>
    </citation>
    <scope>NUCLEOTIDE SEQUENCE [LARGE SCALE GENOMIC DNA]</scope>
    <source>
        <strain evidence="4 5">Nv1</strain>
    </source>
</reference>
<proteinExistence type="predicted"/>
<dbReference type="GO" id="GO:0042834">
    <property type="term" value="F:peptidoglycan binding"/>
    <property type="evidence" value="ECO:0007669"/>
    <property type="project" value="InterPro"/>
</dbReference>
<dbReference type="Gene3D" id="3.30.70.1070">
    <property type="entry name" value="Sporulation related repeat"/>
    <property type="match status" value="1"/>
</dbReference>
<feature type="domain" description="SPOR" evidence="3">
    <location>
        <begin position="130"/>
        <end position="224"/>
    </location>
</feature>
<dbReference type="InterPro" id="IPR052521">
    <property type="entry name" value="Cell_div_SPOR-domain"/>
</dbReference>
<dbReference type="GO" id="GO:0032153">
    <property type="term" value="C:cell division site"/>
    <property type="evidence" value="ECO:0007669"/>
    <property type="project" value="TreeGrafter"/>
</dbReference>
<dbReference type="GO" id="GO:0030428">
    <property type="term" value="C:cell septum"/>
    <property type="evidence" value="ECO:0007669"/>
    <property type="project" value="TreeGrafter"/>
</dbReference>
<keyword evidence="2" id="KW-0812">Transmembrane</keyword>
<feature type="compositionally biased region" description="Polar residues" evidence="1">
    <location>
        <begin position="90"/>
        <end position="99"/>
    </location>
</feature>
<dbReference type="OrthoDB" id="8563804at2"/>
<feature type="compositionally biased region" description="Basic and acidic residues" evidence="1">
    <location>
        <begin position="112"/>
        <end position="124"/>
    </location>
</feature>
<dbReference type="STRING" id="1233.SAMN05216387_105161"/>
<organism evidence="4 5">
    <name type="scientific">Nitrosovibrio tenuis</name>
    <dbReference type="NCBI Taxonomy" id="1233"/>
    <lineage>
        <taxon>Bacteria</taxon>
        <taxon>Pseudomonadati</taxon>
        <taxon>Pseudomonadota</taxon>
        <taxon>Betaproteobacteria</taxon>
        <taxon>Nitrosomonadales</taxon>
        <taxon>Nitrosomonadaceae</taxon>
        <taxon>Nitrosovibrio</taxon>
    </lineage>
</organism>
<evidence type="ECO:0000259" key="3">
    <source>
        <dbReference type="PROSITE" id="PS51724"/>
    </source>
</evidence>
<name>A0A1H7MQF8_9PROT</name>